<proteinExistence type="predicted"/>
<dbReference type="AlphaFoldDB" id="A0A3D9AJV0"/>
<feature type="transmembrane region" description="Helical" evidence="1">
    <location>
        <begin position="5"/>
        <end position="21"/>
    </location>
</feature>
<keyword evidence="1" id="KW-1133">Transmembrane helix</keyword>
<protein>
    <submittedName>
        <fullName evidence="2">Uncharacterized protein</fullName>
    </submittedName>
</protein>
<keyword evidence="1" id="KW-0812">Transmembrane</keyword>
<dbReference type="EMBL" id="QNVV01000037">
    <property type="protein sequence ID" value="REC41630.1"/>
    <property type="molecule type" value="Genomic_DNA"/>
</dbReference>
<evidence type="ECO:0000256" key="1">
    <source>
        <dbReference type="SAM" id="Phobius"/>
    </source>
</evidence>
<name>A0A3D9AJV0_9FLAO</name>
<evidence type="ECO:0000313" key="2">
    <source>
        <dbReference type="EMBL" id="REC41630.1"/>
    </source>
</evidence>
<feature type="transmembrane region" description="Helical" evidence="1">
    <location>
        <begin position="60"/>
        <end position="81"/>
    </location>
</feature>
<gene>
    <name evidence="2" type="ORF">DRF67_21145</name>
</gene>
<organism evidence="2 3">
    <name type="scientific">Chryseobacterium pennipullorum</name>
    <dbReference type="NCBI Taxonomy" id="2258963"/>
    <lineage>
        <taxon>Bacteria</taxon>
        <taxon>Pseudomonadati</taxon>
        <taxon>Bacteroidota</taxon>
        <taxon>Flavobacteriia</taxon>
        <taxon>Flavobacteriales</taxon>
        <taxon>Weeksellaceae</taxon>
        <taxon>Chryseobacterium group</taxon>
        <taxon>Chryseobacterium</taxon>
    </lineage>
</organism>
<reference evidence="2 3" key="1">
    <citation type="submission" date="2018-06" db="EMBL/GenBank/DDBJ databases">
        <title>Novel Chryseobacterium species.</title>
        <authorList>
            <person name="Newman J."/>
            <person name="Hugo C."/>
            <person name="Oosthuizen L."/>
            <person name="Charimba G."/>
        </authorList>
    </citation>
    <scope>NUCLEOTIDE SEQUENCE [LARGE SCALE GENOMIC DNA]</scope>
    <source>
        <strain evidence="2 3">7_F195</strain>
    </source>
</reference>
<sequence length="86" mass="10163">MIKITYFSHFFAILALALFFPKMKLDSFSVTLFSISILLNIVSINIIIKKKNTIKKVWFFGNLFLNVIFICLFTYTLFMLYQLKYG</sequence>
<evidence type="ECO:0000313" key="3">
    <source>
        <dbReference type="Proteomes" id="UP000256257"/>
    </source>
</evidence>
<feature type="transmembrane region" description="Helical" evidence="1">
    <location>
        <begin position="27"/>
        <end position="48"/>
    </location>
</feature>
<keyword evidence="3" id="KW-1185">Reference proteome</keyword>
<accession>A0A3D9AJV0</accession>
<dbReference type="Proteomes" id="UP000256257">
    <property type="component" value="Unassembled WGS sequence"/>
</dbReference>
<keyword evidence="1" id="KW-0472">Membrane</keyword>
<comment type="caution">
    <text evidence="2">The sequence shown here is derived from an EMBL/GenBank/DDBJ whole genome shotgun (WGS) entry which is preliminary data.</text>
</comment>